<comment type="caution">
    <text evidence="2">The sequence shown here is derived from an EMBL/GenBank/DDBJ whole genome shotgun (WGS) entry which is preliminary data.</text>
</comment>
<accession>A0A9P4MFN3</accession>
<dbReference type="EMBL" id="ML996086">
    <property type="protein sequence ID" value="KAF2152595.1"/>
    <property type="molecule type" value="Genomic_DNA"/>
</dbReference>
<keyword evidence="3" id="KW-1185">Reference proteome</keyword>
<evidence type="ECO:0000256" key="1">
    <source>
        <dbReference type="SAM" id="MobiDB-lite"/>
    </source>
</evidence>
<sequence length="165" mass="18419">MAAFGYTGRLRRGSRASKSTNPAGKNRRQRTIKVTDDAPSHLSSRAYHGKHEVESVERNTAGGGAKPRYNETLLSSYQKERHWTIFSAKCGNKFVQASTTVGHRVLARRSFVVEKWLSLAMIVLFKVPATTRSVASTKAPTTTPPWSLFYCLVDLETSSRIWTSL</sequence>
<evidence type="ECO:0000313" key="3">
    <source>
        <dbReference type="Proteomes" id="UP000799439"/>
    </source>
</evidence>
<dbReference type="AlphaFoldDB" id="A0A9P4MFN3"/>
<evidence type="ECO:0000313" key="2">
    <source>
        <dbReference type="EMBL" id="KAF2152595.1"/>
    </source>
</evidence>
<gene>
    <name evidence="2" type="ORF">K461DRAFT_268513</name>
</gene>
<proteinExistence type="predicted"/>
<protein>
    <submittedName>
        <fullName evidence="2">Uncharacterized protein</fullName>
    </submittedName>
</protein>
<dbReference type="Proteomes" id="UP000799439">
    <property type="component" value="Unassembled WGS sequence"/>
</dbReference>
<reference evidence="2" key="1">
    <citation type="journal article" date="2020" name="Stud. Mycol.">
        <title>101 Dothideomycetes genomes: a test case for predicting lifestyles and emergence of pathogens.</title>
        <authorList>
            <person name="Haridas S."/>
            <person name="Albert R."/>
            <person name="Binder M."/>
            <person name="Bloem J."/>
            <person name="Labutti K."/>
            <person name="Salamov A."/>
            <person name="Andreopoulos B."/>
            <person name="Baker S."/>
            <person name="Barry K."/>
            <person name="Bills G."/>
            <person name="Bluhm B."/>
            <person name="Cannon C."/>
            <person name="Castanera R."/>
            <person name="Culley D."/>
            <person name="Daum C."/>
            <person name="Ezra D."/>
            <person name="Gonzalez J."/>
            <person name="Henrissat B."/>
            <person name="Kuo A."/>
            <person name="Liang C."/>
            <person name="Lipzen A."/>
            <person name="Lutzoni F."/>
            <person name="Magnuson J."/>
            <person name="Mondo S."/>
            <person name="Nolan M."/>
            <person name="Ohm R."/>
            <person name="Pangilinan J."/>
            <person name="Park H.-J."/>
            <person name="Ramirez L."/>
            <person name="Alfaro M."/>
            <person name="Sun H."/>
            <person name="Tritt A."/>
            <person name="Yoshinaga Y."/>
            <person name="Zwiers L.-H."/>
            <person name="Turgeon B."/>
            <person name="Goodwin S."/>
            <person name="Spatafora J."/>
            <person name="Crous P."/>
            <person name="Grigoriev I."/>
        </authorList>
    </citation>
    <scope>NUCLEOTIDE SEQUENCE</scope>
    <source>
        <strain evidence="2">CBS 260.36</strain>
    </source>
</reference>
<name>A0A9P4MFN3_9PEZI</name>
<feature type="region of interest" description="Disordered" evidence="1">
    <location>
        <begin position="48"/>
        <end position="67"/>
    </location>
</feature>
<organism evidence="2 3">
    <name type="scientific">Myriangium duriaei CBS 260.36</name>
    <dbReference type="NCBI Taxonomy" id="1168546"/>
    <lineage>
        <taxon>Eukaryota</taxon>
        <taxon>Fungi</taxon>
        <taxon>Dikarya</taxon>
        <taxon>Ascomycota</taxon>
        <taxon>Pezizomycotina</taxon>
        <taxon>Dothideomycetes</taxon>
        <taxon>Dothideomycetidae</taxon>
        <taxon>Myriangiales</taxon>
        <taxon>Myriangiaceae</taxon>
        <taxon>Myriangium</taxon>
    </lineage>
</organism>
<feature type="region of interest" description="Disordered" evidence="1">
    <location>
        <begin position="1"/>
        <end position="31"/>
    </location>
</feature>